<dbReference type="KEGG" id="ccu:Ccur_04460"/>
<dbReference type="Pfam" id="PF01641">
    <property type="entry name" value="SelR"/>
    <property type="match status" value="1"/>
</dbReference>
<dbReference type="InterPro" id="IPR013740">
    <property type="entry name" value="Redoxin"/>
</dbReference>
<dbReference type="HAMAP" id="MF_01401">
    <property type="entry name" value="MsrA"/>
    <property type="match status" value="1"/>
</dbReference>
<comment type="catalytic activity">
    <reaction evidence="13 15">
        <text>[thioredoxin]-disulfide + L-methionine + H2O = L-methionine (S)-S-oxide + [thioredoxin]-dithiol</text>
        <dbReference type="Rhea" id="RHEA:19993"/>
        <dbReference type="Rhea" id="RHEA-COMP:10698"/>
        <dbReference type="Rhea" id="RHEA-COMP:10700"/>
        <dbReference type="ChEBI" id="CHEBI:15377"/>
        <dbReference type="ChEBI" id="CHEBI:29950"/>
        <dbReference type="ChEBI" id="CHEBI:50058"/>
        <dbReference type="ChEBI" id="CHEBI:57844"/>
        <dbReference type="ChEBI" id="CHEBI:58772"/>
        <dbReference type="EC" id="1.8.4.11"/>
    </reaction>
</comment>
<comment type="catalytic activity">
    <reaction evidence="11 15">
        <text>L-methionyl-[protein] + [thioredoxin]-disulfide + H2O = L-methionyl-(S)-S-oxide-[protein] + [thioredoxin]-dithiol</text>
        <dbReference type="Rhea" id="RHEA:14217"/>
        <dbReference type="Rhea" id="RHEA-COMP:10698"/>
        <dbReference type="Rhea" id="RHEA-COMP:10700"/>
        <dbReference type="Rhea" id="RHEA-COMP:12313"/>
        <dbReference type="Rhea" id="RHEA-COMP:12315"/>
        <dbReference type="ChEBI" id="CHEBI:15377"/>
        <dbReference type="ChEBI" id="CHEBI:16044"/>
        <dbReference type="ChEBI" id="CHEBI:29950"/>
        <dbReference type="ChEBI" id="CHEBI:44120"/>
        <dbReference type="ChEBI" id="CHEBI:50058"/>
        <dbReference type="EC" id="1.8.4.11"/>
    </reaction>
</comment>
<comment type="similarity">
    <text evidence="14">Belongs to the MsrB Met sulfoxide reductase family.</text>
</comment>
<dbReference type="InterPro" id="IPR036509">
    <property type="entry name" value="Met_Sox_Rdtase_MsrA_sf"/>
</dbReference>
<dbReference type="GO" id="GO:0005886">
    <property type="term" value="C:plasma membrane"/>
    <property type="evidence" value="ECO:0007669"/>
    <property type="project" value="UniProtKB-SubCell"/>
</dbReference>
<comment type="catalytic activity">
    <reaction evidence="12 14">
        <text>L-methionyl-[protein] + [thioredoxin]-disulfide + H2O = L-methionyl-(R)-S-oxide-[protein] + [thioredoxin]-dithiol</text>
        <dbReference type="Rhea" id="RHEA:24164"/>
        <dbReference type="Rhea" id="RHEA-COMP:10698"/>
        <dbReference type="Rhea" id="RHEA-COMP:10700"/>
        <dbReference type="Rhea" id="RHEA-COMP:12313"/>
        <dbReference type="Rhea" id="RHEA-COMP:12314"/>
        <dbReference type="ChEBI" id="CHEBI:15377"/>
        <dbReference type="ChEBI" id="CHEBI:16044"/>
        <dbReference type="ChEBI" id="CHEBI:29950"/>
        <dbReference type="ChEBI" id="CHEBI:45764"/>
        <dbReference type="ChEBI" id="CHEBI:50058"/>
        <dbReference type="EC" id="1.8.4.12"/>
    </reaction>
</comment>
<dbReference type="eggNOG" id="COG0785">
    <property type="taxonomic scope" value="Bacteria"/>
</dbReference>
<dbReference type="PANTHER" id="PTHR10173">
    <property type="entry name" value="METHIONINE SULFOXIDE REDUCTASE"/>
    <property type="match status" value="1"/>
</dbReference>
<dbReference type="eggNOG" id="COG0526">
    <property type="taxonomic scope" value="Bacteria"/>
</dbReference>
<dbReference type="NCBIfam" id="TIGR00401">
    <property type="entry name" value="msrA"/>
    <property type="match status" value="1"/>
</dbReference>
<keyword evidence="8 16" id="KW-0472">Membrane</keyword>
<evidence type="ECO:0000313" key="19">
    <source>
        <dbReference type="EMBL" id="ACU94169.1"/>
    </source>
</evidence>
<evidence type="ECO:0000313" key="20">
    <source>
        <dbReference type="Proteomes" id="UP000000954"/>
    </source>
</evidence>
<dbReference type="RefSeq" id="WP_012802857.1">
    <property type="nucleotide sequence ID" value="NC_013170.1"/>
</dbReference>
<dbReference type="InterPro" id="IPR011057">
    <property type="entry name" value="Mss4-like_sf"/>
</dbReference>
<evidence type="ECO:0000256" key="6">
    <source>
        <dbReference type="ARBA" id="ARBA00022989"/>
    </source>
</evidence>
<evidence type="ECO:0000256" key="13">
    <source>
        <dbReference type="ARBA" id="ARBA00048782"/>
    </source>
</evidence>
<feature type="domain" description="Thioredoxin" evidence="17">
    <location>
        <begin position="240"/>
        <end position="384"/>
    </location>
</feature>
<feature type="transmembrane region" description="Helical" evidence="16">
    <location>
        <begin position="124"/>
        <end position="154"/>
    </location>
</feature>
<dbReference type="FunFam" id="2.170.150.20:FF:000003">
    <property type="entry name" value="Peptide methionine sulfoxide reductase MsrB"/>
    <property type="match status" value="1"/>
</dbReference>
<dbReference type="SUPFAM" id="SSF52833">
    <property type="entry name" value="Thioredoxin-like"/>
    <property type="match status" value="1"/>
</dbReference>
<feature type="transmembrane region" description="Helical" evidence="16">
    <location>
        <begin position="166"/>
        <end position="188"/>
    </location>
</feature>
<evidence type="ECO:0000256" key="2">
    <source>
        <dbReference type="ARBA" id="ARBA00008076"/>
    </source>
</evidence>
<evidence type="ECO:0000256" key="7">
    <source>
        <dbReference type="ARBA" id="ARBA00023002"/>
    </source>
</evidence>
<dbReference type="SUPFAM" id="SSF55068">
    <property type="entry name" value="Peptide methionine sulfoxide reductase"/>
    <property type="match status" value="1"/>
</dbReference>
<feature type="domain" description="MsrB" evidence="18">
    <location>
        <begin position="590"/>
        <end position="713"/>
    </location>
</feature>
<evidence type="ECO:0000256" key="12">
    <source>
        <dbReference type="ARBA" id="ARBA00048488"/>
    </source>
</evidence>
<evidence type="ECO:0000256" key="8">
    <source>
        <dbReference type="ARBA" id="ARBA00023136"/>
    </source>
</evidence>
<evidence type="ECO:0000256" key="5">
    <source>
        <dbReference type="ARBA" id="ARBA00022692"/>
    </source>
</evidence>
<name>C7MMM9_CRYCD</name>
<keyword evidence="20" id="KW-1185">Reference proteome</keyword>
<dbReference type="STRING" id="469378.Ccur_04460"/>
<protein>
    <recommendedName>
        <fullName evidence="14 15">Multifunctional fusion protein</fullName>
    </recommendedName>
    <domain>
        <recommendedName>
            <fullName evidence="15">Peptide methionine sulfoxide reductase MsrA</fullName>
            <shortName evidence="15">Protein-methionine-S-oxide reductase</shortName>
            <ecNumber evidence="15">1.8.4.11</ecNumber>
        </recommendedName>
        <alternativeName>
            <fullName evidence="15">Peptide-methionine (S)-S-oxide reductase</fullName>
            <shortName evidence="15">Peptide Met(O) reductase</shortName>
        </alternativeName>
    </domain>
    <domain>
        <recommendedName>
            <fullName evidence="14">Peptide methionine sulfoxide reductase MsrB</fullName>
            <ecNumber evidence="14">1.8.4.12</ecNumber>
        </recommendedName>
        <alternativeName>
            <fullName evidence="14">Peptide-methionine (R)-S-oxide reductase</fullName>
        </alternativeName>
    </domain>
</protein>
<dbReference type="AlphaFoldDB" id="C7MMM9"/>
<dbReference type="GO" id="GO:0030091">
    <property type="term" value="P:protein repair"/>
    <property type="evidence" value="ECO:0007669"/>
    <property type="project" value="InterPro"/>
</dbReference>
<dbReference type="HOGENOM" id="CLU_377120_0_0_11"/>
<organism evidence="19 20">
    <name type="scientific">Cryptobacterium curtum (strain ATCC 700683 / DSM 15641 / CCUG 43107 / 12-3)</name>
    <dbReference type="NCBI Taxonomy" id="469378"/>
    <lineage>
        <taxon>Bacteria</taxon>
        <taxon>Bacillati</taxon>
        <taxon>Actinomycetota</taxon>
        <taxon>Coriobacteriia</taxon>
        <taxon>Eggerthellales</taxon>
        <taxon>Eggerthellaceae</taxon>
        <taxon>Cryptobacterium</taxon>
    </lineage>
</organism>
<evidence type="ECO:0000256" key="3">
    <source>
        <dbReference type="ARBA" id="ARBA00011017"/>
    </source>
</evidence>
<dbReference type="InterPro" id="IPR036249">
    <property type="entry name" value="Thioredoxin-like_sf"/>
</dbReference>
<comment type="similarity">
    <text evidence="15">Belongs to the MsrA Met sulfoxide reductase family.</text>
</comment>
<comment type="caution">
    <text evidence="14">Lacks conserved residue(s) required for the propagation of feature annotation.</text>
</comment>
<dbReference type="PROSITE" id="PS51352">
    <property type="entry name" value="THIOREDOXIN_2"/>
    <property type="match status" value="1"/>
</dbReference>
<dbReference type="eggNOG" id="COG0225">
    <property type="taxonomic scope" value="Bacteria"/>
</dbReference>
<keyword evidence="6 16" id="KW-1133">Transmembrane helix</keyword>
<dbReference type="EC" id="1.8.4.11" evidence="15"/>
<reference evidence="19 20" key="1">
    <citation type="journal article" date="2009" name="Stand. Genomic Sci.">
        <title>Complete genome sequence of Cryptobacterium curtum type strain (12-3).</title>
        <authorList>
            <person name="Mavrommatis K."/>
            <person name="Pukall R."/>
            <person name="Rohde C."/>
            <person name="Chen F."/>
            <person name="Sims D."/>
            <person name="Brettin T."/>
            <person name="Kuske C."/>
            <person name="Detter J.C."/>
            <person name="Han C."/>
            <person name="Lapidus A."/>
            <person name="Copeland A."/>
            <person name="Glavina Del Rio T."/>
            <person name="Nolan M."/>
            <person name="Lucas S."/>
            <person name="Tice H."/>
            <person name="Cheng J.F."/>
            <person name="Bruce D."/>
            <person name="Goodwin L."/>
            <person name="Pitluck S."/>
            <person name="Ovchinnikova G."/>
            <person name="Pati A."/>
            <person name="Ivanova N."/>
            <person name="Chen A."/>
            <person name="Palaniappan K."/>
            <person name="Chain P."/>
            <person name="D'haeseleer P."/>
            <person name="Goker M."/>
            <person name="Bristow J."/>
            <person name="Eisen J.A."/>
            <person name="Markowitz V."/>
            <person name="Hugenholtz P."/>
            <person name="Rohde M."/>
            <person name="Klenk H.P."/>
            <person name="Kyrpides N.C."/>
        </authorList>
    </citation>
    <scope>NUCLEOTIDE SEQUENCE [LARGE SCALE GENOMIC DNA]</scope>
    <source>
        <strain evidence="20">ATCC 700683 / DSM 15641 / 12-3</strain>
    </source>
</reference>
<evidence type="ECO:0000256" key="9">
    <source>
        <dbReference type="ARBA" id="ARBA00023268"/>
    </source>
</evidence>
<comment type="subcellular location">
    <subcellularLocation>
        <location evidence="1">Cell membrane</location>
        <topology evidence="1">Multi-pass membrane protein</topology>
    </subcellularLocation>
</comment>
<sequence>MISIGYVFAVFCAGLLSFFSPCILPILPVYIAYLSVDATSEKLSFARKLARTLAFIIGLSAAFFLLGFGAGALGGVISSPIFSIVCGVVVFIFGLYMAGLLKIAPLMRERRFTLPKSIAGKKSVASAFLLGLIFSLGWTPCVGPILASILALAAEQGTAASGGFLLAIYSLGLAIPFLVLSLGSDFLLSRVRNLNRYLPTIKLVGGLVLAALGLFMIISQAYTLQTGASASRSLTPASTTESVKAAEDFTLPALDGSTATLSDYRGRPVYTKFWASWCPTCLAGLDDFASLATDYNEAGSAQILSVVAPGQKGEVDESSFSTWATGQDLTFPILFDSDGAQLSHFDIRAYPTSVFFDAEGRVVKKVTGEMTSDEVRAEIDALIAGKTGDTTTSVVDDGKGTTVHIDTNNLHDIYFAGGCFWGVEEYFSRIPGVYDVVSGYANGTTENPTYQQVCSGTTGHTETVHIRYDPSIVSLRTLATQLFKIINPLSHNQQGNDRGTQYRTGMYYTDEADASTLSSVLAEEQTKYSDPIATELKPLENFSEAEDYHQDYLKKNPGGYCHIDFSSLDDVQLEAAQSYVDPSEYTRPTDEEIKAMLTDAQYHVTQQEGTDPAFSGEYFNTFEAGIYVDIVTGEPLFSSESKYASGCGWPSFTQPIDPAVIVERTDTSHGMVRTEVTSRVGASHLGHVFPDGPSDKGGLRYCIDSSAIRFIPYDQMDAEGYGKFKDACAYGGDNS</sequence>
<gene>
    <name evidence="14" type="primary">msrB</name>
    <name evidence="15" type="synonym">msrA</name>
    <name evidence="19" type="ordered locus">Ccur_04460</name>
</gene>
<evidence type="ECO:0000259" key="18">
    <source>
        <dbReference type="PROSITE" id="PS51790"/>
    </source>
</evidence>
<evidence type="ECO:0000256" key="10">
    <source>
        <dbReference type="ARBA" id="ARBA00024679"/>
    </source>
</evidence>
<evidence type="ECO:0000256" key="15">
    <source>
        <dbReference type="HAMAP-Rule" id="MF_01401"/>
    </source>
</evidence>
<feature type="transmembrane region" description="Helical" evidence="16">
    <location>
        <begin position="6"/>
        <end position="33"/>
    </location>
</feature>
<dbReference type="GO" id="GO:0008113">
    <property type="term" value="F:peptide-methionine (S)-S-oxide reductase activity"/>
    <property type="evidence" value="ECO:0007669"/>
    <property type="project" value="UniProtKB-UniRule"/>
</dbReference>
<dbReference type="CDD" id="cd02966">
    <property type="entry name" value="TlpA_like_family"/>
    <property type="match status" value="1"/>
</dbReference>
<keyword evidence="9" id="KW-0511">Multifunctional enzyme</keyword>
<dbReference type="Pfam" id="PF01625">
    <property type="entry name" value="PMSR"/>
    <property type="match status" value="1"/>
</dbReference>
<keyword evidence="5 16" id="KW-0812">Transmembrane</keyword>
<dbReference type="Gene3D" id="2.170.150.20">
    <property type="entry name" value="Peptide methionine sulfoxide reductase"/>
    <property type="match status" value="1"/>
</dbReference>
<dbReference type="GO" id="GO:0033744">
    <property type="term" value="F:L-methionine:thioredoxin-disulfide S-oxidoreductase activity"/>
    <property type="evidence" value="ECO:0007669"/>
    <property type="project" value="RHEA"/>
</dbReference>
<dbReference type="Gene3D" id="3.30.1060.10">
    <property type="entry name" value="Peptide methionine sulphoxide reductase MsrA"/>
    <property type="match status" value="1"/>
</dbReference>
<comment type="similarity">
    <text evidence="2">In the C-terminal section; belongs to the MsrB Met sulfoxide reductase family.</text>
</comment>
<dbReference type="GO" id="GO:0017004">
    <property type="term" value="P:cytochrome complex assembly"/>
    <property type="evidence" value="ECO:0007669"/>
    <property type="project" value="InterPro"/>
</dbReference>
<dbReference type="GO" id="GO:0005737">
    <property type="term" value="C:cytoplasm"/>
    <property type="evidence" value="ECO:0007669"/>
    <property type="project" value="TreeGrafter"/>
</dbReference>
<accession>C7MMM9</accession>
<evidence type="ECO:0000256" key="16">
    <source>
        <dbReference type="SAM" id="Phobius"/>
    </source>
</evidence>
<dbReference type="PANTHER" id="PTHR10173:SF59">
    <property type="entry name" value="PEPTIDE METHIONINE SULFOXIDE REDUCTASE MSRA_MSRB"/>
    <property type="match status" value="1"/>
</dbReference>
<dbReference type="OrthoDB" id="9785497at2"/>
<feature type="transmembrane region" description="Helical" evidence="16">
    <location>
        <begin position="53"/>
        <end position="75"/>
    </location>
</feature>
<evidence type="ECO:0000256" key="4">
    <source>
        <dbReference type="ARBA" id="ARBA00022475"/>
    </source>
</evidence>
<dbReference type="Proteomes" id="UP000000954">
    <property type="component" value="Chromosome"/>
</dbReference>
<dbReference type="NCBIfam" id="TIGR00357">
    <property type="entry name" value="peptide-methionine (R)-S-oxide reductase MsrB"/>
    <property type="match status" value="1"/>
</dbReference>
<evidence type="ECO:0000259" key="17">
    <source>
        <dbReference type="PROSITE" id="PS51352"/>
    </source>
</evidence>
<comment type="similarity">
    <text evidence="3">In the N-terminal section; belongs to the MsrA Met sulfoxide reductase family.</text>
</comment>
<dbReference type="eggNOG" id="COG0229">
    <property type="taxonomic scope" value="Bacteria"/>
</dbReference>
<proteinExistence type="inferred from homology"/>
<feature type="transmembrane region" description="Helical" evidence="16">
    <location>
        <begin position="81"/>
        <end position="103"/>
    </location>
</feature>
<keyword evidence="4" id="KW-1003">Cell membrane</keyword>
<dbReference type="InterPro" id="IPR003834">
    <property type="entry name" value="Cyt_c_assmbl_TM_dom"/>
</dbReference>
<dbReference type="NCBIfam" id="NF010625">
    <property type="entry name" value="PRK14018.1"/>
    <property type="match status" value="1"/>
</dbReference>
<feature type="active site" evidence="15">
    <location>
        <position position="419"/>
    </location>
</feature>
<evidence type="ECO:0000256" key="14">
    <source>
        <dbReference type="HAMAP-Rule" id="MF_01400"/>
    </source>
</evidence>
<evidence type="ECO:0000256" key="1">
    <source>
        <dbReference type="ARBA" id="ARBA00004651"/>
    </source>
</evidence>
<dbReference type="Pfam" id="PF08534">
    <property type="entry name" value="Redoxin"/>
    <property type="match status" value="1"/>
</dbReference>
<dbReference type="GO" id="GO:0033743">
    <property type="term" value="F:peptide-methionine (R)-S-oxide reductase activity"/>
    <property type="evidence" value="ECO:0007669"/>
    <property type="project" value="UniProtKB-UniRule"/>
</dbReference>
<dbReference type="InterPro" id="IPR002579">
    <property type="entry name" value="Met_Sox_Rdtase_MsrB_dom"/>
</dbReference>
<evidence type="ECO:0000256" key="11">
    <source>
        <dbReference type="ARBA" id="ARBA00047806"/>
    </source>
</evidence>
<dbReference type="InterPro" id="IPR002569">
    <property type="entry name" value="Met_Sox_Rdtase_MsrA_dom"/>
</dbReference>
<feature type="transmembrane region" description="Helical" evidence="16">
    <location>
        <begin position="200"/>
        <end position="222"/>
    </location>
</feature>
<dbReference type="HAMAP" id="MF_01400">
    <property type="entry name" value="MsrB"/>
    <property type="match status" value="1"/>
</dbReference>
<dbReference type="EC" id="1.8.4.12" evidence="14"/>
<keyword evidence="7 14" id="KW-0560">Oxidoreductase</keyword>
<dbReference type="GO" id="GO:0006979">
    <property type="term" value="P:response to oxidative stress"/>
    <property type="evidence" value="ECO:0007669"/>
    <property type="project" value="InterPro"/>
</dbReference>
<dbReference type="SUPFAM" id="SSF51316">
    <property type="entry name" value="Mss4-like"/>
    <property type="match status" value="1"/>
</dbReference>
<comment type="function">
    <text evidence="10 15">Has an important function as a repair enzyme for proteins that have been inactivated by oxidation. Catalyzes the reversible oxidation-reduction of methionine sulfoxide in proteins to methionine.</text>
</comment>
<dbReference type="InterPro" id="IPR013766">
    <property type="entry name" value="Thioredoxin_domain"/>
</dbReference>
<dbReference type="InterPro" id="IPR028427">
    <property type="entry name" value="Met_Sox_Rdtase_MsrB"/>
</dbReference>
<feature type="active site" description="Nucleophile" evidence="14">
    <location>
        <position position="702"/>
    </location>
</feature>
<dbReference type="Pfam" id="PF02683">
    <property type="entry name" value="DsbD_TM"/>
    <property type="match status" value="1"/>
</dbReference>
<dbReference type="EMBL" id="CP001682">
    <property type="protein sequence ID" value="ACU94169.1"/>
    <property type="molecule type" value="Genomic_DNA"/>
</dbReference>
<dbReference type="PROSITE" id="PS51790">
    <property type="entry name" value="MSRB"/>
    <property type="match status" value="1"/>
</dbReference>
<dbReference type="Gene3D" id="3.40.30.10">
    <property type="entry name" value="Glutaredoxin"/>
    <property type="match status" value="1"/>
</dbReference>